<name>A0ABP1A3D8_9BRYO</name>
<evidence type="ECO:0000313" key="2">
    <source>
        <dbReference type="EMBL" id="CAK9856581.1"/>
    </source>
</evidence>
<feature type="region of interest" description="Disordered" evidence="1">
    <location>
        <begin position="1"/>
        <end position="25"/>
    </location>
</feature>
<protein>
    <submittedName>
        <fullName evidence="2">Uncharacterized protein</fullName>
    </submittedName>
</protein>
<dbReference type="Proteomes" id="UP001497522">
    <property type="component" value="Unassembled WGS sequence"/>
</dbReference>
<accession>A0ABP1A3D8</accession>
<comment type="caution">
    <text evidence="2">The sequence shown here is derived from an EMBL/GenBank/DDBJ whole genome shotgun (WGS) entry which is preliminary data.</text>
</comment>
<organism evidence="2 3">
    <name type="scientific">Sphagnum jensenii</name>
    <dbReference type="NCBI Taxonomy" id="128206"/>
    <lineage>
        <taxon>Eukaryota</taxon>
        <taxon>Viridiplantae</taxon>
        <taxon>Streptophyta</taxon>
        <taxon>Embryophyta</taxon>
        <taxon>Bryophyta</taxon>
        <taxon>Sphagnophytina</taxon>
        <taxon>Sphagnopsida</taxon>
        <taxon>Sphagnales</taxon>
        <taxon>Sphagnaceae</taxon>
        <taxon>Sphagnum</taxon>
    </lineage>
</organism>
<feature type="compositionally biased region" description="Low complexity" evidence="1">
    <location>
        <begin position="81"/>
        <end position="99"/>
    </location>
</feature>
<sequence length="171" mass="18735">MARSGIGAMRVPPLVPLPSSSNSNGGGFSDSFTTSASRFSSNVKNRECCFVACTFVVPRSRGGISKFSGFGKYLRHLRQQQQLSRATVSDESSSDSTSAGPVATSPEEKEDLTAKVTKRQYFQDLAIPLVHPSNSPISQVYQRQSCFYPKEHPQRAGSLENRLQSLQLMQL</sequence>
<proteinExistence type="predicted"/>
<dbReference type="EMBL" id="CAXHBF010000544">
    <property type="protein sequence ID" value="CAK9856581.1"/>
    <property type="molecule type" value="Genomic_DNA"/>
</dbReference>
<gene>
    <name evidence="2" type="ORF">CSSPJE1EN2_LOCUS26513</name>
</gene>
<evidence type="ECO:0000313" key="3">
    <source>
        <dbReference type="Proteomes" id="UP001497522"/>
    </source>
</evidence>
<evidence type="ECO:0000256" key="1">
    <source>
        <dbReference type="SAM" id="MobiDB-lite"/>
    </source>
</evidence>
<reference evidence="2" key="1">
    <citation type="submission" date="2024-03" db="EMBL/GenBank/DDBJ databases">
        <authorList>
            <consortium name="ELIXIR-Norway"/>
            <consortium name="Elixir Norway"/>
        </authorList>
    </citation>
    <scope>NUCLEOTIDE SEQUENCE</scope>
</reference>
<keyword evidence="3" id="KW-1185">Reference proteome</keyword>
<feature type="region of interest" description="Disordered" evidence="1">
    <location>
        <begin position="81"/>
        <end position="113"/>
    </location>
</feature>